<dbReference type="InterPro" id="IPR046335">
    <property type="entry name" value="LacI/GalR-like_sensor"/>
</dbReference>
<evidence type="ECO:0000256" key="1">
    <source>
        <dbReference type="ARBA" id="ARBA00023015"/>
    </source>
</evidence>
<dbReference type="GO" id="GO:0000976">
    <property type="term" value="F:transcription cis-regulatory region binding"/>
    <property type="evidence" value="ECO:0007669"/>
    <property type="project" value="TreeGrafter"/>
</dbReference>
<dbReference type="Gene3D" id="1.10.260.40">
    <property type="entry name" value="lambda repressor-like DNA-binding domains"/>
    <property type="match status" value="1"/>
</dbReference>
<evidence type="ECO:0000313" key="5">
    <source>
        <dbReference type="EMBL" id="GIH04898.1"/>
    </source>
</evidence>
<dbReference type="SUPFAM" id="SSF53822">
    <property type="entry name" value="Periplasmic binding protein-like I"/>
    <property type="match status" value="1"/>
</dbReference>
<keyword evidence="3" id="KW-0804">Transcription</keyword>
<sequence length="347" mass="37049">MANDAGVRRSSMREVARAAGVSVSTVANVLSRPAIVAPETRRRVEQAIRHMGYVRHGPARQLRGLPSPIVGSVILDLANPFFAELNRGIEDRLAEAGCLVLACSTDLQPAKERQVLDLLEEQAVRGVIIAPIGPDPAVLLEMSRRGTPVVLVDRPRDGLDLCAVGVDDVLGGRLAAEHLLSLGHRRIVYLGGTFETGTVIRRREGVRQAMRAAGLDPDDLLIDLRLPIHPPPLVEAAAAGVQQILAERPLPTAVLCLNDTAALGVLHGLGVAGVKVPQDISVVGYDNLAFAAGLAPALTTVNQPKYQLGRAAADLLLDEARPDHAHREIRFRPSLVIRASTAPPRRA</sequence>
<gene>
    <name evidence="5" type="primary">lacI_13</name>
    <name evidence="5" type="ORF">Rhe02_29650</name>
</gene>
<feature type="domain" description="HTH lacI-type" evidence="4">
    <location>
        <begin position="10"/>
        <end position="64"/>
    </location>
</feature>
<dbReference type="GO" id="GO:0003700">
    <property type="term" value="F:DNA-binding transcription factor activity"/>
    <property type="evidence" value="ECO:0007669"/>
    <property type="project" value="TreeGrafter"/>
</dbReference>
<evidence type="ECO:0000256" key="3">
    <source>
        <dbReference type="ARBA" id="ARBA00023163"/>
    </source>
</evidence>
<evidence type="ECO:0000259" key="4">
    <source>
        <dbReference type="PROSITE" id="PS50932"/>
    </source>
</evidence>
<dbReference type="AlphaFoldDB" id="A0A8J3Q7X5"/>
<dbReference type="Pfam" id="PF13377">
    <property type="entry name" value="Peripla_BP_3"/>
    <property type="match status" value="1"/>
</dbReference>
<dbReference type="CDD" id="cd01392">
    <property type="entry name" value="HTH_LacI"/>
    <property type="match status" value="1"/>
</dbReference>
<keyword evidence="6" id="KW-1185">Reference proteome</keyword>
<keyword evidence="2" id="KW-0238">DNA-binding</keyword>
<keyword evidence="1" id="KW-0805">Transcription regulation</keyword>
<dbReference type="PANTHER" id="PTHR30146">
    <property type="entry name" value="LACI-RELATED TRANSCRIPTIONAL REPRESSOR"/>
    <property type="match status" value="1"/>
</dbReference>
<dbReference type="Pfam" id="PF00356">
    <property type="entry name" value="LacI"/>
    <property type="match status" value="1"/>
</dbReference>
<dbReference type="PROSITE" id="PS50932">
    <property type="entry name" value="HTH_LACI_2"/>
    <property type="match status" value="1"/>
</dbReference>
<dbReference type="InterPro" id="IPR000843">
    <property type="entry name" value="HTH_LacI"/>
</dbReference>
<dbReference type="PROSITE" id="PS00356">
    <property type="entry name" value="HTH_LACI_1"/>
    <property type="match status" value="1"/>
</dbReference>
<dbReference type="Proteomes" id="UP000612899">
    <property type="component" value="Unassembled WGS sequence"/>
</dbReference>
<dbReference type="RefSeq" id="WP_203908771.1">
    <property type="nucleotide sequence ID" value="NZ_BONY01000015.1"/>
</dbReference>
<name>A0A8J3Q7X5_9ACTN</name>
<dbReference type="InterPro" id="IPR028082">
    <property type="entry name" value="Peripla_BP_I"/>
</dbReference>
<dbReference type="PANTHER" id="PTHR30146:SF109">
    <property type="entry name" value="HTH-TYPE TRANSCRIPTIONAL REGULATOR GALS"/>
    <property type="match status" value="1"/>
</dbReference>
<dbReference type="EMBL" id="BONY01000015">
    <property type="protein sequence ID" value="GIH04898.1"/>
    <property type="molecule type" value="Genomic_DNA"/>
</dbReference>
<organism evidence="5 6">
    <name type="scientific">Rhizocola hellebori</name>
    <dbReference type="NCBI Taxonomy" id="1392758"/>
    <lineage>
        <taxon>Bacteria</taxon>
        <taxon>Bacillati</taxon>
        <taxon>Actinomycetota</taxon>
        <taxon>Actinomycetes</taxon>
        <taxon>Micromonosporales</taxon>
        <taxon>Micromonosporaceae</taxon>
        <taxon>Rhizocola</taxon>
    </lineage>
</organism>
<proteinExistence type="predicted"/>
<evidence type="ECO:0000256" key="2">
    <source>
        <dbReference type="ARBA" id="ARBA00023125"/>
    </source>
</evidence>
<comment type="caution">
    <text evidence="5">The sequence shown here is derived from an EMBL/GenBank/DDBJ whole genome shotgun (WGS) entry which is preliminary data.</text>
</comment>
<dbReference type="InterPro" id="IPR010982">
    <property type="entry name" value="Lambda_DNA-bd_dom_sf"/>
</dbReference>
<evidence type="ECO:0000313" key="6">
    <source>
        <dbReference type="Proteomes" id="UP000612899"/>
    </source>
</evidence>
<dbReference type="SUPFAM" id="SSF47413">
    <property type="entry name" value="lambda repressor-like DNA-binding domains"/>
    <property type="match status" value="1"/>
</dbReference>
<dbReference type="Gene3D" id="3.40.50.2300">
    <property type="match status" value="2"/>
</dbReference>
<protein>
    <submittedName>
        <fullName evidence="5">LacI family transcriptional regulator</fullName>
    </submittedName>
</protein>
<reference evidence="5" key="1">
    <citation type="submission" date="2021-01" db="EMBL/GenBank/DDBJ databases">
        <title>Whole genome shotgun sequence of Rhizocola hellebori NBRC 109834.</title>
        <authorList>
            <person name="Komaki H."/>
            <person name="Tamura T."/>
        </authorList>
    </citation>
    <scope>NUCLEOTIDE SEQUENCE</scope>
    <source>
        <strain evidence="5">NBRC 109834</strain>
    </source>
</reference>
<dbReference type="SMART" id="SM00354">
    <property type="entry name" value="HTH_LACI"/>
    <property type="match status" value="1"/>
</dbReference>
<accession>A0A8J3Q7X5</accession>